<dbReference type="PANTHER" id="PTHR45125:SF3">
    <property type="entry name" value="NO-APICAL-MERISTEM-ASSOCIATED CARBOXY-TERMINAL DOMAIN PROTEIN"/>
    <property type="match status" value="1"/>
</dbReference>
<keyword evidence="4" id="KW-1185">Reference proteome</keyword>
<proteinExistence type="predicted"/>
<dbReference type="Pfam" id="PF14303">
    <property type="entry name" value="NAM-associated"/>
    <property type="match status" value="1"/>
</dbReference>
<feature type="region of interest" description="Disordered" evidence="1">
    <location>
        <begin position="136"/>
        <end position="173"/>
    </location>
</feature>
<dbReference type="EMBL" id="WHWC01000019">
    <property type="protein sequence ID" value="KAG8363540.1"/>
    <property type="molecule type" value="Genomic_DNA"/>
</dbReference>
<sequence length="334" mass="38434">MSSRSGNYRFEEDYLLCQIYLDVSQDPITGNNQTRTRLWNRVTQLYNETKDVSMEERSLRSLDSRFKAIERGVRRLIQCIKKVELCNPSGASEQDILQRAKQMFVEDVQFKTGFKFDHVWNMLKNVEKFHDNDTTRRQVCGKHPSDYSTSQSDSQTPDCNTPESPGFPQFSMNLNDDNDGIGGFSYERPIGVKKAKLKKKIGEQREKDSNMLDEELKEMMKNAKAERLQLIELQKQQLYEKQQRRLFRQQQAAVKQRNIDIAREDKILEKDLSSIDDPTSILGGSLPCSSKQYAEHQGGGDGGRFLLAGGNGGGNKWRRSFKLHDKMPFGVRSN</sequence>
<name>A0AAV6W960_9LAMI</name>
<evidence type="ECO:0000313" key="4">
    <source>
        <dbReference type="Proteomes" id="UP000826271"/>
    </source>
</evidence>
<feature type="compositionally biased region" description="Low complexity" evidence="1">
    <location>
        <begin position="146"/>
        <end position="157"/>
    </location>
</feature>
<organism evidence="3 4">
    <name type="scientific">Buddleja alternifolia</name>
    <dbReference type="NCBI Taxonomy" id="168488"/>
    <lineage>
        <taxon>Eukaryota</taxon>
        <taxon>Viridiplantae</taxon>
        <taxon>Streptophyta</taxon>
        <taxon>Embryophyta</taxon>
        <taxon>Tracheophyta</taxon>
        <taxon>Spermatophyta</taxon>
        <taxon>Magnoliopsida</taxon>
        <taxon>eudicotyledons</taxon>
        <taxon>Gunneridae</taxon>
        <taxon>Pentapetalae</taxon>
        <taxon>asterids</taxon>
        <taxon>lamiids</taxon>
        <taxon>Lamiales</taxon>
        <taxon>Scrophulariaceae</taxon>
        <taxon>Buddlejeae</taxon>
        <taxon>Buddleja</taxon>
    </lineage>
</organism>
<feature type="region of interest" description="Disordered" evidence="1">
    <location>
        <begin position="291"/>
        <end position="319"/>
    </location>
</feature>
<feature type="domain" description="No apical meristem-associated C-terminal" evidence="2">
    <location>
        <begin position="114"/>
        <end position="278"/>
    </location>
</feature>
<dbReference type="AlphaFoldDB" id="A0AAV6W960"/>
<dbReference type="InterPro" id="IPR029466">
    <property type="entry name" value="NAM-associated_C"/>
</dbReference>
<evidence type="ECO:0000313" key="3">
    <source>
        <dbReference type="EMBL" id="KAG8363540.1"/>
    </source>
</evidence>
<comment type="caution">
    <text evidence="3">The sequence shown here is derived from an EMBL/GenBank/DDBJ whole genome shotgun (WGS) entry which is preliminary data.</text>
</comment>
<feature type="compositionally biased region" description="Gly residues" evidence="1">
    <location>
        <begin position="297"/>
        <end position="315"/>
    </location>
</feature>
<dbReference type="PANTHER" id="PTHR45125">
    <property type="entry name" value="F21J9.4-RELATED"/>
    <property type="match status" value="1"/>
</dbReference>
<evidence type="ECO:0000259" key="2">
    <source>
        <dbReference type="Pfam" id="PF14303"/>
    </source>
</evidence>
<protein>
    <recommendedName>
        <fullName evidence="2">No apical meristem-associated C-terminal domain-containing protein</fullName>
    </recommendedName>
</protein>
<evidence type="ECO:0000256" key="1">
    <source>
        <dbReference type="SAM" id="MobiDB-lite"/>
    </source>
</evidence>
<dbReference type="Proteomes" id="UP000826271">
    <property type="component" value="Unassembled WGS sequence"/>
</dbReference>
<accession>A0AAV6W960</accession>
<reference evidence="3" key="1">
    <citation type="submission" date="2019-10" db="EMBL/GenBank/DDBJ databases">
        <authorList>
            <person name="Zhang R."/>
            <person name="Pan Y."/>
            <person name="Wang J."/>
            <person name="Ma R."/>
            <person name="Yu S."/>
        </authorList>
    </citation>
    <scope>NUCLEOTIDE SEQUENCE</scope>
    <source>
        <strain evidence="3">LA-IB0</strain>
        <tissue evidence="3">Leaf</tissue>
    </source>
</reference>
<gene>
    <name evidence="3" type="ORF">BUALT_Bualt19G0033000</name>
</gene>